<dbReference type="InterPro" id="IPR026960">
    <property type="entry name" value="RVT-Znf"/>
</dbReference>
<keyword evidence="1" id="KW-1133">Transmembrane helix</keyword>
<organism evidence="3 4">
    <name type="scientific">Brassica cretica</name>
    <name type="common">Mustard</name>
    <dbReference type="NCBI Taxonomy" id="69181"/>
    <lineage>
        <taxon>Eukaryota</taxon>
        <taxon>Viridiplantae</taxon>
        <taxon>Streptophyta</taxon>
        <taxon>Embryophyta</taxon>
        <taxon>Tracheophyta</taxon>
        <taxon>Spermatophyta</taxon>
        <taxon>Magnoliopsida</taxon>
        <taxon>eudicotyledons</taxon>
        <taxon>Gunneridae</taxon>
        <taxon>Pentapetalae</taxon>
        <taxon>rosids</taxon>
        <taxon>malvids</taxon>
        <taxon>Brassicales</taxon>
        <taxon>Brassicaceae</taxon>
        <taxon>Brassiceae</taxon>
        <taxon>Brassica</taxon>
    </lineage>
</organism>
<comment type="caution">
    <text evidence="3">The sequence shown here is derived from an EMBL/GenBank/DDBJ whole genome shotgun (WGS) entry which is preliminary data.</text>
</comment>
<evidence type="ECO:0000313" key="4">
    <source>
        <dbReference type="Proteomes" id="UP000712600"/>
    </source>
</evidence>
<sequence length="197" mass="22470">MVMNSHGKQMASLMDLFQLLTLGRFSGLRVQRSSGLILFGSKALFLIMLSTCGLLMRIASQPAHAWHRGGLNISTSCPLCSCFQETRDHLLINCDYSKAVWQLLFERLDPAHRGLFSWTELLSWIRGPQTSPAVTLRRISVQAIIFHLWKQCNNVIHNQISLSTAVVFRLVDRDVRTIITAKRQRKNFASLMSSWLR</sequence>
<dbReference type="EMBL" id="QGKX02002183">
    <property type="protein sequence ID" value="KAF3487485.1"/>
    <property type="molecule type" value="Genomic_DNA"/>
</dbReference>
<dbReference type="Pfam" id="PF13966">
    <property type="entry name" value="zf-RVT"/>
    <property type="match status" value="1"/>
</dbReference>
<gene>
    <name evidence="3" type="ORF">F2Q69_00054710</name>
</gene>
<evidence type="ECO:0000313" key="3">
    <source>
        <dbReference type="EMBL" id="KAF3487485.1"/>
    </source>
</evidence>
<protein>
    <recommendedName>
        <fullName evidence="2">Reverse transcriptase zinc-binding domain-containing protein</fullName>
    </recommendedName>
</protein>
<proteinExistence type="predicted"/>
<feature type="domain" description="Reverse transcriptase zinc-binding" evidence="2">
    <location>
        <begin position="63"/>
        <end position="101"/>
    </location>
</feature>
<keyword evidence="1" id="KW-0472">Membrane</keyword>
<evidence type="ECO:0000259" key="2">
    <source>
        <dbReference type="Pfam" id="PF13966"/>
    </source>
</evidence>
<reference evidence="3" key="1">
    <citation type="submission" date="2019-12" db="EMBL/GenBank/DDBJ databases">
        <title>Genome sequencing and annotation of Brassica cretica.</title>
        <authorList>
            <person name="Studholme D.J."/>
            <person name="Sarris P."/>
        </authorList>
    </citation>
    <scope>NUCLEOTIDE SEQUENCE</scope>
    <source>
        <strain evidence="3">PFS-109/04</strain>
        <tissue evidence="3">Leaf</tissue>
    </source>
</reference>
<evidence type="ECO:0000256" key="1">
    <source>
        <dbReference type="SAM" id="Phobius"/>
    </source>
</evidence>
<feature type="transmembrane region" description="Helical" evidence="1">
    <location>
        <begin position="37"/>
        <end position="58"/>
    </location>
</feature>
<dbReference type="Proteomes" id="UP000712600">
    <property type="component" value="Unassembled WGS sequence"/>
</dbReference>
<keyword evidence="1" id="KW-0812">Transmembrane</keyword>
<dbReference type="AlphaFoldDB" id="A0A8S9MU21"/>
<name>A0A8S9MU21_BRACR</name>
<accession>A0A8S9MU21</accession>